<dbReference type="OrthoDB" id="6621209at2759"/>
<dbReference type="AlphaFoldDB" id="A0A0V1H0J7"/>
<dbReference type="InterPro" id="IPR008906">
    <property type="entry name" value="HATC_C_dom"/>
</dbReference>
<reference evidence="2 3" key="1">
    <citation type="submission" date="2015-01" db="EMBL/GenBank/DDBJ databases">
        <title>Evolution of Trichinella species and genotypes.</title>
        <authorList>
            <person name="Korhonen P.K."/>
            <person name="Edoardo P."/>
            <person name="Giuseppe L.R."/>
            <person name="Gasser R.B."/>
        </authorList>
    </citation>
    <scope>NUCLEOTIDE SEQUENCE [LARGE SCALE GENOMIC DNA]</scope>
    <source>
        <strain evidence="2">ISS1029</strain>
    </source>
</reference>
<gene>
    <name evidence="2" type="ORF">T11_8577</name>
</gene>
<evidence type="ECO:0000313" key="2">
    <source>
        <dbReference type="EMBL" id="KRZ04064.1"/>
    </source>
</evidence>
<sequence length="115" mass="13526">MTVWTPFLENYYDKFLQHRNNAMRLSALIPYPLKNLMVTYLRYIDDQGEVLRKWENVPLEDRPTNVHDSLALCQKDYYPNVSLLLQIFTTLPIASANSERSFSALKYPKTISRLP</sequence>
<dbReference type="EMBL" id="JYDP01000173">
    <property type="protein sequence ID" value="KRZ04064.1"/>
    <property type="molecule type" value="Genomic_DNA"/>
</dbReference>
<comment type="caution">
    <text evidence="2">The sequence shown here is derived from an EMBL/GenBank/DDBJ whole genome shotgun (WGS) entry which is preliminary data.</text>
</comment>
<dbReference type="Proteomes" id="UP000055024">
    <property type="component" value="Unassembled WGS sequence"/>
</dbReference>
<protein>
    <recommendedName>
        <fullName evidence="1">HAT C-terminal dimerisation domain-containing protein</fullName>
    </recommendedName>
</protein>
<proteinExistence type="predicted"/>
<dbReference type="GO" id="GO:0046983">
    <property type="term" value="F:protein dimerization activity"/>
    <property type="evidence" value="ECO:0007669"/>
    <property type="project" value="InterPro"/>
</dbReference>
<evidence type="ECO:0000259" key="1">
    <source>
        <dbReference type="Pfam" id="PF05699"/>
    </source>
</evidence>
<evidence type="ECO:0000313" key="3">
    <source>
        <dbReference type="Proteomes" id="UP000055024"/>
    </source>
</evidence>
<dbReference type="Pfam" id="PF05699">
    <property type="entry name" value="Dimer_Tnp_hAT"/>
    <property type="match status" value="1"/>
</dbReference>
<feature type="domain" description="HAT C-terminal dimerisation" evidence="1">
    <location>
        <begin position="73"/>
        <end position="112"/>
    </location>
</feature>
<keyword evidence="3" id="KW-1185">Reference proteome</keyword>
<name>A0A0V1H0J7_9BILA</name>
<accession>A0A0V1H0J7</accession>
<organism evidence="2 3">
    <name type="scientific">Trichinella zimbabwensis</name>
    <dbReference type="NCBI Taxonomy" id="268475"/>
    <lineage>
        <taxon>Eukaryota</taxon>
        <taxon>Metazoa</taxon>
        <taxon>Ecdysozoa</taxon>
        <taxon>Nematoda</taxon>
        <taxon>Enoplea</taxon>
        <taxon>Dorylaimia</taxon>
        <taxon>Trichinellida</taxon>
        <taxon>Trichinellidae</taxon>
        <taxon>Trichinella</taxon>
    </lineage>
</organism>